<dbReference type="Proteomes" id="UP000003221">
    <property type="component" value="Unassembled WGS sequence"/>
</dbReference>
<dbReference type="AlphaFoldDB" id="G5Q2L1"/>
<dbReference type="PATRIC" id="fig|913242.3.peg.1908"/>
<dbReference type="InterPro" id="IPR014710">
    <property type="entry name" value="RmlC-like_jellyroll"/>
</dbReference>
<dbReference type="InterPro" id="IPR011051">
    <property type="entry name" value="RmlC_Cupin_sf"/>
</dbReference>
<evidence type="ECO:0000256" key="2">
    <source>
        <dbReference type="ARBA" id="ARBA00023125"/>
    </source>
</evidence>
<dbReference type="GO" id="GO:0003700">
    <property type="term" value="F:DNA-binding transcription factor activity"/>
    <property type="evidence" value="ECO:0007669"/>
    <property type="project" value="TreeGrafter"/>
</dbReference>
<sequence>MALQGGKMDNLTHYLATTLRTLRHQRGWSLSRLAEISGWSLSRLAEIEISGVSKAMLGQIERNESSPTVATLWKIATGLNVPFSMFISPPQAEFPPTFDPQQQAMVITPLFPWDPELCFDYFSLLLAPGAVSESTPHKTGVIEHVVVIQGRLDMCTGGVWQTIDAGKGLRFAGDMAHTYRNSSDQTVHFHSLIHYPRD</sequence>
<reference evidence="5 6" key="1">
    <citation type="journal article" date="2011" name="BMC Genomics">
        <title>Genome sequencing reveals diversification of virulence factor content and possible host adaptation in distinct subpopulations of Salmonella enterica.</title>
        <authorList>
            <person name="den Bakker H.C."/>
            <person name="Moreno Switt A.I."/>
            <person name="Govoni G."/>
            <person name="Cummings C.A."/>
            <person name="Ranieri M.L."/>
            <person name="Degoricija L."/>
            <person name="Hoelzer K."/>
            <person name="Rodriguez-Rivera L.D."/>
            <person name="Brown S."/>
            <person name="Bolchacova E."/>
            <person name="Furtado M.R."/>
            <person name="Wiedmann M."/>
        </authorList>
    </citation>
    <scope>NUCLEOTIDE SEQUENCE [LARGE SCALE GENOMIC DNA]</scope>
    <source>
        <strain evidence="5 6">S5-403</strain>
    </source>
</reference>
<keyword evidence="1" id="KW-0805">Transcription regulation</keyword>
<dbReference type="PANTHER" id="PTHR46797">
    <property type="entry name" value="HTH-TYPE TRANSCRIPTIONAL REGULATOR"/>
    <property type="match status" value="1"/>
</dbReference>
<protein>
    <submittedName>
        <fullName evidence="5">Transcriptional regulator yidN, Cro/CI family</fullName>
    </submittedName>
</protein>
<dbReference type="GO" id="GO:0005829">
    <property type="term" value="C:cytosol"/>
    <property type="evidence" value="ECO:0007669"/>
    <property type="project" value="TreeGrafter"/>
</dbReference>
<evidence type="ECO:0000313" key="5">
    <source>
        <dbReference type="EMBL" id="EHC79434.1"/>
    </source>
</evidence>
<dbReference type="Gene3D" id="1.10.260.40">
    <property type="entry name" value="lambda repressor-like DNA-binding domains"/>
    <property type="match status" value="1"/>
</dbReference>
<keyword evidence="2" id="KW-0238">DNA-binding</keyword>
<accession>G5Q2L1</accession>
<dbReference type="InterPro" id="IPR013096">
    <property type="entry name" value="Cupin_2"/>
</dbReference>
<name>G5Q2L1_SALMO</name>
<dbReference type="SUPFAM" id="SSF47413">
    <property type="entry name" value="lambda repressor-like DNA-binding domains"/>
    <property type="match status" value="1"/>
</dbReference>
<dbReference type="CDD" id="cd02209">
    <property type="entry name" value="cupin_XRE_C"/>
    <property type="match status" value="1"/>
</dbReference>
<feature type="domain" description="HTH cro/C1-type" evidence="4">
    <location>
        <begin position="19"/>
        <end position="86"/>
    </location>
</feature>
<dbReference type="InterPro" id="IPR010982">
    <property type="entry name" value="Lambda_DNA-bd_dom_sf"/>
</dbReference>
<dbReference type="EMBL" id="AFCS01000525">
    <property type="protein sequence ID" value="EHC79434.1"/>
    <property type="molecule type" value="Genomic_DNA"/>
</dbReference>
<dbReference type="CDD" id="cd00093">
    <property type="entry name" value="HTH_XRE"/>
    <property type="match status" value="1"/>
</dbReference>
<dbReference type="Pfam" id="PF01381">
    <property type="entry name" value="HTH_3"/>
    <property type="match status" value="1"/>
</dbReference>
<dbReference type="GO" id="GO:0003677">
    <property type="term" value="F:DNA binding"/>
    <property type="evidence" value="ECO:0007669"/>
    <property type="project" value="UniProtKB-KW"/>
</dbReference>
<evidence type="ECO:0000259" key="4">
    <source>
        <dbReference type="PROSITE" id="PS50943"/>
    </source>
</evidence>
<evidence type="ECO:0000256" key="1">
    <source>
        <dbReference type="ARBA" id="ARBA00023015"/>
    </source>
</evidence>
<dbReference type="PROSITE" id="PS50943">
    <property type="entry name" value="HTH_CROC1"/>
    <property type="match status" value="1"/>
</dbReference>
<dbReference type="Gene3D" id="2.60.120.10">
    <property type="entry name" value="Jelly Rolls"/>
    <property type="match status" value="1"/>
</dbReference>
<dbReference type="PANTHER" id="PTHR46797:SF23">
    <property type="entry name" value="HTH-TYPE TRANSCRIPTIONAL REGULATOR SUTR"/>
    <property type="match status" value="1"/>
</dbReference>
<proteinExistence type="predicted"/>
<dbReference type="SUPFAM" id="SSF51182">
    <property type="entry name" value="RmlC-like cupins"/>
    <property type="match status" value="1"/>
</dbReference>
<organism evidence="5 6">
    <name type="scientific">Salmonella enterica subsp. enterica serovar Montevideo str. S5-403</name>
    <dbReference type="NCBI Taxonomy" id="913242"/>
    <lineage>
        <taxon>Bacteria</taxon>
        <taxon>Pseudomonadati</taxon>
        <taxon>Pseudomonadota</taxon>
        <taxon>Gammaproteobacteria</taxon>
        <taxon>Enterobacterales</taxon>
        <taxon>Enterobacteriaceae</taxon>
        <taxon>Salmonella</taxon>
    </lineage>
</organism>
<gene>
    <name evidence="5" type="ORF">LTSEMON_2172</name>
</gene>
<keyword evidence="3" id="KW-0804">Transcription</keyword>
<evidence type="ECO:0000256" key="3">
    <source>
        <dbReference type="ARBA" id="ARBA00023163"/>
    </source>
</evidence>
<evidence type="ECO:0000313" key="6">
    <source>
        <dbReference type="Proteomes" id="UP000003221"/>
    </source>
</evidence>
<dbReference type="InterPro" id="IPR001387">
    <property type="entry name" value="Cro/C1-type_HTH"/>
</dbReference>
<dbReference type="Pfam" id="PF07883">
    <property type="entry name" value="Cupin_2"/>
    <property type="match status" value="1"/>
</dbReference>
<dbReference type="SMART" id="SM00530">
    <property type="entry name" value="HTH_XRE"/>
    <property type="match status" value="1"/>
</dbReference>
<dbReference type="InterPro" id="IPR050807">
    <property type="entry name" value="TransReg_Diox_bact_type"/>
</dbReference>
<comment type="caution">
    <text evidence="5">The sequence shown here is derived from an EMBL/GenBank/DDBJ whole genome shotgun (WGS) entry which is preliminary data.</text>
</comment>